<dbReference type="RefSeq" id="WP_252932576.1">
    <property type="nucleotide sequence ID" value="NZ_CP095407.1"/>
</dbReference>
<protein>
    <submittedName>
        <fullName evidence="4">Tyrosine-type recombinase/integrase</fullName>
    </submittedName>
</protein>
<dbReference type="PANTHER" id="PTHR30349:SF94">
    <property type="entry name" value="INTEGRASE_RECOMBINASE HI_1414-RELATED"/>
    <property type="match status" value="1"/>
</dbReference>
<dbReference type="PROSITE" id="PS51898">
    <property type="entry name" value="TYR_RECOMBINASE"/>
    <property type="match status" value="1"/>
</dbReference>
<dbReference type="InterPro" id="IPR002104">
    <property type="entry name" value="Integrase_catalytic"/>
</dbReference>
<name>A0AAE9M823_ACIPI</name>
<evidence type="ECO:0000256" key="1">
    <source>
        <dbReference type="ARBA" id="ARBA00022908"/>
    </source>
</evidence>
<organism evidence="4 5">
    <name type="scientific">Acinetobacter pittii</name>
    <name type="common">Acinetobacter genomosp. 3</name>
    <dbReference type="NCBI Taxonomy" id="48296"/>
    <lineage>
        <taxon>Bacteria</taxon>
        <taxon>Pseudomonadati</taxon>
        <taxon>Pseudomonadota</taxon>
        <taxon>Gammaproteobacteria</taxon>
        <taxon>Moraxellales</taxon>
        <taxon>Moraxellaceae</taxon>
        <taxon>Acinetobacter</taxon>
        <taxon>Acinetobacter calcoaceticus/baumannii complex</taxon>
    </lineage>
</organism>
<dbReference type="InterPro" id="IPR011010">
    <property type="entry name" value="DNA_brk_join_enz"/>
</dbReference>
<accession>A0AAE9M823</accession>
<dbReference type="SUPFAM" id="SSF56349">
    <property type="entry name" value="DNA breaking-rejoining enzymes"/>
    <property type="match status" value="1"/>
</dbReference>
<evidence type="ECO:0000259" key="3">
    <source>
        <dbReference type="PROSITE" id="PS51898"/>
    </source>
</evidence>
<dbReference type="PANTHER" id="PTHR30349">
    <property type="entry name" value="PHAGE INTEGRASE-RELATED"/>
    <property type="match status" value="1"/>
</dbReference>
<dbReference type="AlphaFoldDB" id="A0AAE9M823"/>
<dbReference type="Pfam" id="PF00589">
    <property type="entry name" value="Phage_integrase"/>
    <property type="match status" value="1"/>
</dbReference>
<dbReference type="Gene3D" id="1.10.443.10">
    <property type="entry name" value="Intergrase catalytic core"/>
    <property type="match status" value="1"/>
</dbReference>
<feature type="domain" description="Tyr recombinase" evidence="3">
    <location>
        <begin position="187"/>
        <end position="376"/>
    </location>
</feature>
<dbReference type="InterPro" id="IPR013762">
    <property type="entry name" value="Integrase-like_cat_sf"/>
</dbReference>
<sequence length="392" mass="45484">MGYITKLTSKSKGIRYKAVINIRKAKEGINYFDTETFSTKSLAEKWLKDQEGKLEKNPELLSIKPGQVSESMTFGAAIKKYMEEVTDYGRSKKFTLEMLQKFDIAQINICSLKRTHFGEHARRRGEGYTNARVSLEPVKPQTVNFDLQCMKSVLDYAEFVWGLPVESIEFEKAIKGLRKARLVSDSDERDRLPTDEELQKITTISYMDFYLSENPNTPIFLIMWLAIYTSRRLNEIVRLKIENYDRENKKWFVEGIKHPDGSFGNDKWFIVDDRAEKVIDMLLNPVMRKRMLARGGDPEMLIPCSRKGLADNWRKYRDKAGVIDLKFHDLRHEAATRLAENGASIATIMQYTLHDDLNSLKRYINLDIIRKKPLEFTEALKNAKNSKLVDVL</sequence>
<keyword evidence="1" id="KW-0229">DNA integration</keyword>
<evidence type="ECO:0000313" key="4">
    <source>
        <dbReference type="EMBL" id="USU94171.1"/>
    </source>
</evidence>
<dbReference type="Proteomes" id="UP001055514">
    <property type="component" value="Chromosome"/>
</dbReference>
<proteinExistence type="predicted"/>
<keyword evidence="2" id="KW-0233">DNA recombination</keyword>
<dbReference type="GO" id="GO:0015074">
    <property type="term" value="P:DNA integration"/>
    <property type="evidence" value="ECO:0007669"/>
    <property type="project" value="UniProtKB-KW"/>
</dbReference>
<dbReference type="InterPro" id="IPR050090">
    <property type="entry name" value="Tyrosine_recombinase_XerCD"/>
</dbReference>
<gene>
    <name evidence="4" type="ORF">MWH18_17835</name>
</gene>
<dbReference type="GO" id="GO:0003677">
    <property type="term" value="F:DNA binding"/>
    <property type="evidence" value="ECO:0007669"/>
    <property type="project" value="InterPro"/>
</dbReference>
<dbReference type="GO" id="GO:0006310">
    <property type="term" value="P:DNA recombination"/>
    <property type="evidence" value="ECO:0007669"/>
    <property type="project" value="UniProtKB-KW"/>
</dbReference>
<evidence type="ECO:0000313" key="5">
    <source>
        <dbReference type="Proteomes" id="UP001055514"/>
    </source>
</evidence>
<reference evidence="4" key="1">
    <citation type="submission" date="2022-04" db="EMBL/GenBank/DDBJ databases">
        <title>Emergence of ST220 Acinetobacter pittii strain in bloodstream infection, which co-producing chromosomal NDM-1 and OXA-820 carbapenemases.</title>
        <authorList>
            <person name="Tian C."/>
            <person name="Xing M."/>
            <person name="Fu L."/>
            <person name="Xia D."/>
        </authorList>
    </citation>
    <scope>NUCLEOTIDE SEQUENCE</scope>
    <source>
        <strain evidence="4">TCM</strain>
    </source>
</reference>
<dbReference type="EMBL" id="CP095407">
    <property type="protein sequence ID" value="USU94171.1"/>
    <property type="molecule type" value="Genomic_DNA"/>
</dbReference>
<evidence type="ECO:0000256" key="2">
    <source>
        <dbReference type="ARBA" id="ARBA00023172"/>
    </source>
</evidence>